<dbReference type="Pfam" id="PF09756">
    <property type="entry name" value="DDRGK"/>
    <property type="match status" value="1"/>
</dbReference>
<dbReference type="InterPro" id="IPR036388">
    <property type="entry name" value="WH-like_DNA-bd_sf"/>
</dbReference>
<dbReference type="Proteomes" id="UP000440578">
    <property type="component" value="Unassembled WGS sequence"/>
</dbReference>
<sequence>MRMAAGDDSDGSGNEDHGAVELPEGKVGKKKLAKLEAKAEKKAQREAEEREREERRERQELQAEERRRQEEREEEQERARQEQERLEREERERREHEEYLKMKEAFGVEEEGFDEELEDEKESKLQEFLNYIKRVKVVLLEELAAQFGLKTQDAIDRLQTLMADGTLSGVIDDRGKFIYIPTSELEAVATFIRRRGRVSLADLVENSNSLISLTPEVAQAS</sequence>
<keyword evidence="5" id="KW-0833">Ubl conjugation pathway</keyword>
<dbReference type="SMART" id="SM01128">
    <property type="entry name" value="DDRGK"/>
    <property type="match status" value="1"/>
</dbReference>
<comment type="subunit">
    <text evidence="10">Interacts with Atg9; the interaction is transient.</text>
</comment>
<organism evidence="12 13">
    <name type="scientific">Amphibalanus amphitrite</name>
    <name type="common">Striped barnacle</name>
    <name type="synonym">Balanus amphitrite</name>
    <dbReference type="NCBI Taxonomy" id="1232801"/>
    <lineage>
        <taxon>Eukaryota</taxon>
        <taxon>Metazoa</taxon>
        <taxon>Ecdysozoa</taxon>
        <taxon>Arthropoda</taxon>
        <taxon>Crustacea</taxon>
        <taxon>Multicrustacea</taxon>
        <taxon>Cirripedia</taxon>
        <taxon>Thoracica</taxon>
        <taxon>Thoracicalcarea</taxon>
        <taxon>Balanomorpha</taxon>
        <taxon>Balanoidea</taxon>
        <taxon>Balanidae</taxon>
        <taxon>Amphibalaninae</taxon>
        <taxon>Amphibalanus</taxon>
    </lineage>
</organism>
<gene>
    <name evidence="12" type="ORF">FJT64_009795</name>
</gene>
<feature type="region of interest" description="Disordered" evidence="11">
    <location>
        <begin position="1"/>
        <end position="94"/>
    </location>
</feature>
<dbReference type="PANTHER" id="PTHR48176">
    <property type="entry name" value="DDRGK DOMAIN-CONTAINING PROTEIN 1"/>
    <property type="match status" value="1"/>
</dbReference>
<evidence type="ECO:0000256" key="6">
    <source>
        <dbReference type="ARBA" id="ARBA00022824"/>
    </source>
</evidence>
<comment type="caution">
    <text evidence="12">The sequence shown here is derived from an EMBL/GenBank/DDBJ whole genome shotgun (WGS) entry which is preliminary data.</text>
</comment>
<dbReference type="GO" id="GO:0044389">
    <property type="term" value="F:ubiquitin-like protein ligase binding"/>
    <property type="evidence" value="ECO:0007669"/>
    <property type="project" value="TreeGrafter"/>
</dbReference>
<evidence type="ECO:0000256" key="9">
    <source>
        <dbReference type="ARBA" id="ARBA00049608"/>
    </source>
</evidence>
<evidence type="ECO:0000256" key="1">
    <source>
        <dbReference type="ARBA" id="ARBA00004389"/>
    </source>
</evidence>
<evidence type="ECO:0000256" key="5">
    <source>
        <dbReference type="ARBA" id="ARBA00022786"/>
    </source>
</evidence>
<comment type="similarity">
    <text evidence="2">Belongs to the DDRGK1 family.</text>
</comment>
<dbReference type="Gene3D" id="1.10.10.10">
    <property type="entry name" value="Winged helix-like DNA-binding domain superfamily/Winged helix DNA-binding domain"/>
    <property type="match status" value="1"/>
</dbReference>
<evidence type="ECO:0000256" key="7">
    <source>
        <dbReference type="ARBA" id="ARBA00022989"/>
    </source>
</evidence>
<dbReference type="AlphaFoldDB" id="A0A6A4V7I3"/>
<evidence type="ECO:0000256" key="11">
    <source>
        <dbReference type="SAM" id="MobiDB-lite"/>
    </source>
</evidence>
<accession>A0A6A4V7I3</accession>
<dbReference type="PANTHER" id="PTHR48176:SF1">
    <property type="entry name" value="DDRGK DOMAIN-CONTAINING PROTEIN 1"/>
    <property type="match status" value="1"/>
</dbReference>
<dbReference type="GO" id="GO:0005789">
    <property type="term" value="C:endoplasmic reticulum membrane"/>
    <property type="evidence" value="ECO:0007669"/>
    <property type="project" value="UniProtKB-SubCell"/>
</dbReference>
<reference evidence="12 13" key="1">
    <citation type="submission" date="2019-07" db="EMBL/GenBank/DDBJ databases">
        <title>Draft genome assembly of a fouling barnacle, Amphibalanus amphitrite (Darwin, 1854): The first reference genome for Thecostraca.</title>
        <authorList>
            <person name="Kim W."/>
        </authorList>
    </citation>
    <scope>NUCLEOTIDE SEQUENCE [LARGE SCALE GENOMIC DNA]</scope>
    <source>
        <strain evidence="12">SNU_AA5</strain>
        <tissue evidence="12">Soma without cirri and trophi</tissue>
    </source>
</reference>
<dbReference type="InterPro" id="IPR036390">
    <property type="entry name" value="WH_DNA-bd_sf"/>
</dbReference>
<feature type="compositionally biased region" description="Basic and acidic residues" evidence="11">
    <location>
        <begin position="14"/>
        <end position="94"/>
    </location>
</feature>
<proteinExistence type="inferred from homology"/>
<name>A0A6A4V7I3_AMPAM</name>
<keyword evidence="6" id="KW-0256">Endoplasmic reticulum</keyword>
<comment type="function">
    <text evidence="9">Substrate adapter for ufmylation, the covalent attachment of the ubiquitin-like modifier UFM1 to substrate proteins. Required for ufmylation of Atg9; protects the nervous system during aging, possibly by stabilizing Atg9 and supporting its function.</text>
</comment>
<dbReference type="InterPro" id="IPR019153">
    <property type="entry name" value="DDRGK_dom-contain"/>
</dbReference>
<evidence type="ECO:0000313" key="12">
    <source>
        <dbReference type="EMBL" id="KAF0292227.1"/>
    </source>
</evidence>
<comment type="subcellular location">
    <subcellularLocation>
        <location evidence="1">Endoplasmic reticulum membrane</location>
        <topology evidence="1">Single-pass membrane protein</topology>
    </subcellularLocation>
</comment>
<evidence type="ECO:0000313" key="13">
    <source>
        <dbReference type="Proteomes" id="UP000440578"/>
    </source>
</evidence>
<keyword evidence="8" id="KW-0472">Membrane</keyword>
<evidence type="ECO:0000256" key="10">
    <source>
        <dbReference type="ARBA" id="ARBA00049687"/>
    </source>
</evidence>
<dbReference type="SUPFAM" id="SSF46785">
    <property type="entry name" value="Winged helix' DNA-binding domain"/>
    <property type="match status" value="1"/>
</dbReference>
<evidence type="ECO:0000256" key="8">
    <source>
        <dbReference type="ARBA" id="ARBA00023136"/>
    </source>
</evidence>
<dbReference type="OrthoDB" id="2285710at2759"/>
<dbReference type="InterPro" id="IPR050899">
    <property type="entry name" value="DDRGK_domain-containing"/>
</dbReference>
<protein>
    <recommendedName>
        <fullName evidence="3">DDRGK domain-containing protein 1</fullName>
    </recommendedName>
</protein>
<evidence type="ECO:0000256" key="2">
    <source>
        <dbReference type="ARBA" id="ARBA00009829"/>
    </source>
</evidence>
<evidence type="ECO:0000256" key="4">
    <source>
        <dbReference type="ARBA" id="ARBA00022692"/>
    </source>
</evidence>
<dbReference type="FunFam" id="1.10.10.10:FF:000143">
    <property type="entry name" value="DDRGK domain-containing protein 1"/>
    <property type="match status" value="1"/>
</dbReference>
<evidence type="ECO:0000256" key="3">
    <source>
        <dbReference type="ARBA" id="ARBA00018218"/>
    </source>
</evidence>
<keyword evidence="13" id="KW-1185">Reference proteome</keyword>
<dbReference type="EMBL" id="VIIS01001829">
    <property type="protein sequence ID" value="KAF0292227.1"/>
    <property type="molecule type" value="Genomic_DNA"/>
</dbReference>
<keyword evidence="7" id="KW-1133">Transmembrane helix</keyword>
<keyword evidence="4" id="KW-0812">Transmembrane</keyword>